<dbReference type="CDD" id="cd04301">
    <property type="entry name" value="NAT_SF"/>
    <property type="match status" value="1"/>
</dbReference>
<dbReference type="InterPro" id="IPR000182">
    <property type="entry name" value="GNAT_dom"/>
</dbReference>
<dbReference type="PROSITE" id="PS51186">
    <property type="entry name" value="GNAT"/>
    <property type="match status" value="1"/>
</dbReference>
<dbReference type="InterPro" id="IPR017255">
    <property type="entry name" value="AcTrfase_GNAT_prd"/>
</dbReference>
<reference evidence="3" key="1">
    <citation type="submission" date="2016-07" db="EMBL/GenBank/DDBJ databases">
        <title>Frankia sp. NRRL B-16219 Genome sequencing.</title>
        <authorList>
            <person name="Ghodhbane-Gtari F."/>
            <person name="Swanson E."/>
            <person name="Gueddou A."/>
            <person name="Louati M."/>
            <person name="Nouioui I."/>
            <person name="Hezbri K."/>
            <person name="Abebe-Akele F."/>
            <person name="Simpson S."/>
            <person name="Morris K."/>
            <person name="Thomas K."/>
            <person name="Gtari M."/>
            <person name="Tisa L.S."/>
        </authorList>
    </citation>
    <scope>NUCLEOTIDE SEQUENCE [LARGE SCALE GENOMIC DNA]</scope>
    <source>
        <strain evidence="3">NRRL B-16219</strain>
    </source>
</reference>
<organism evidence="2 3">
    <name type="scientific">Parafrankia soli</name>
    <dbReference type="NCBI Taxonomy" id="2599596"/>
    <lineage>
        <taxon>Bacteria</taxon>
        <taxon>Bacillati</taxon>
        <taxon>Actinomycetota</taxon>
        <taxon>Actinomycetes</taxon>
        <taxon>Frankiales</taxon>
        <taxon>Frankiaceae</taxon>
        <taxon>Parafrankia</taxon>
    </lineage>
</organism>
<dbReference type="Pfam" id="PF00583">
    <property type="entry name" value="Acetyltransf_1"/>
    <property type="match status" value="1"/>
</dbReference>
<name>A0A1S1Q2F1_9ACTN</name>
<dbReference type="RefSeq" id="WP_071064301.1">
    <property type="nucleotide sequence ID" value="NZ_MAXA01000217.1"/>
</dbReference>
<gene>
    <name evidence="2" type="ORF">BBK14_19185</name>
</gene>
<sequence>MIDDFPDGAGLPGGLLLRSPIPEDQRRVLAVLDVWWAGFGGAAGSRERSLLLPRLFFQHFTDSSFVVERPDGALVAFLIGFLSQSQPEVAYIHFVGVDPALRRRGVGAFLYQRFFTLAAARGRTRVRCVTSPGNAASVAFHTGLGFQVDPGDAATADGVPVQQDYDGPGLPRVTFTRILTGPQEER</sequence>
<evidence type="ECO:0000259" key="1">
    <source>
        <dbReference type="PROSITE" id="PS51186"/>
    </source>
</evidence>
<dbReference type="GO" id="GO:0016747">
    <property type="term" value="F:acyltransferase activity, transferring groups other than amino-acyl groups"/>
    <property type="evidence" value="ECO:0007669"/>
    <property type="project" value="InterPro"/>
</dbReference>
<dbReference type="PANTHER" id="PTHR43072">
    <property type="entry name" value="N-ACETYLTRANSFERASE"/>
    <property type="match status" value="1"/>
</dbReference>
<dbReference type="PIRSF" id="PIRSF037663">
    <property type="entry name" value="Acetyltransf_GNAT_prd"/>
    <property type="match status" value="1"/>
</dbReference>
<dbReference type="EMBL" id="MAXA01000217">
    <property type="protein sequence ID" value="OHV27759.1"/>
    <property type="molecule type" value="Genomic_DNA"/>
</dbReference>
<proteinExistence type="predicted"/>
<keyword evidence="2" id="KW-0808">Transferase</keyword>
<feature type="domain" description="N-acetyltransferase" evidence="1">
    <location>
        <begin position="15"/>
        <end position="166"/>
    </location>
</feature>
<dbReference type="SUPFAM" id="SSF55729">
    <property type="entry name" value="Acyl-CoA N-acyltransferases (Nat)"/>
    <property type="match status" value="1"/>
</dbReference>
<dbReference type="Gene3D" id="3.40.630.30">
    <property type="match status" value="1"/>
</dbReference>
<dbReference type="InterPro" id="IPR016181">
    <property type="entry name" value="Acyl_CoA_acyltransferase"/>
</dbReference>
<dbReference type="Proteomes" id="UP000179769">
    <property type="component" value="Unassembled WGS sequence"/>
</dbReference>
<accession>A0A1S1Q2F1</accession>
<dbReference type="AlphaFoldDB" id="A0A1S1Q2F1"/>
<evidence type="ECO:0000313" key="3">
    <source>
        <dbReference type="Proteomes" id="UP000179769"/>
    </source>
</evidence>
<dbReference type="OrthoDB" id="8593648at2"/>
<protein>
    <submittedName>
        <fullName evidence="2">GNAT family N-acetyltransferase</fullName>
    </submittedName>
</protein>
<keyword evidence="3" id="KW-1185">Reference proteome</keyword>
<evidence type="ECO:0000313" key="2">
    <source>
        <dbReference type="EMBL" id="OHV27759.1"/>
    </source>
</evidence>
<dbReference type="PANTHER" id="PTHR43072:SF36">
    <property type="entry name" value="RIBOSOMAL-PROTEIN-ALANINE ACETYLTRANSFERASE"/>
    <property type="match status" value="1"/>
</dbReference>
<comment type="caution">
    <text evidence="2">The sequence shown here is derived from an EMBL/GenBank/DDBJ whole genome shotgun (WGS) entry which is preliminary data.</text>
</comment>